<feature type="transmembrane region" description="Helical" evidence="1">
    <location>
        <begin position="39"/>
        <end position="57"/>
    </location>
</feature>
<keyword evidence="1" id="KW-1133">Transmembrane helix</keyword>
<accession>A0A1N7CIX9</accession>
<feature type="transmembrane region" description="Helical" evidence="1">
    <location>
        <begin position="77"/>
        <end position="94"/>
    </location>
</feature>
<feature type="transmembrane region" description="Helical" evidence="1">
    <location>
        <begin position="129"/>
        <end position="148"/>
    </location>
</feature>
<reference evidence="2 3" key="1">
    <citation type="submission" date="2017-01" db="EMBL/GenBank/DDBJ databases">
        <authorList>
            <person name="Mah S.A."/>
            <person name="Swanson W.J."/>
            <person name="Moy G.W."/>
            <person name="Vacquier V.D."/>
        </authorList>
    </citation>
    <scope>NUCLEOTIDE SEQUENCE [LARGE SCALE GENOMIC DNA]</scope>
    <source>
        <strain evidence="2 3">CPCC 203464</strain>
    </source>
</reference>
<keyword evidence="1" id="KW-0472">Membrane</keyword>
<gene>
    <name evidence="2" type="ORF">SAMN05445060_0171</name>
</gene>
<dbReference type="EMBL" id="FTNT01000001">
    <property type="protein sequence ID" value="SIR63576.1"/>
    <property type="molecule type" value="Genomic_DNA"/>
</dbReference>
<keyword evidence="3" id="KW-1185">Reference proteome</keyword>
<keyword evidence="1" id="KW-0812">Transmembrane</keyword>
<evidence type="ECO:0000256" key="1">
    <source>
        <dbReference type="SAM" id="Phobius"/>
    </source>
</evidence>
<proteinExistence type="predicted"/>
<name>A0A1N7CIX9_9NOCA</name>
<dbReference type="RefSeq" id="WP_076475670.1">
    <property type="nucleotide sequence ID" value="NZ_FTNT01000001.1"/>
</dbReference>
<feature type="transmembrane region" description="Helical" evidence="1">
    <location>
        <begin position="101"/>
        <end position="123"/>
    </location>
</feature>
<dbReference type="Proteomes" id="UP000186218">
    <property type="component" value="Unassembled WGS sequence"/>
</dbReference>
<evidence type="ECO:0000313" key="3">
    <source>
        <dbReference type="Proteomes" id="UP000186218"/>
    </source>
</evidence>
<organism evidence="2 3">
    <name type="scientific">Williamsia sterculiae</name>
    <dbReference type="NCBI Taxonomy" id="1344003"/>
    <lineage>
        <taxon>Bacteria</taxon>
        <taxon>Bacillati</taxon>
        <taxon>Actinomycetota</taxon>
        <taxon>Actinomycetes</taxon>
        <taxon>Mycobacteriales</taxon>
        <taxon>Nocardiaceae</taxon>
        <taxon>Williamsia</taxon>
    </lineage>
</organism>
<evidence type="ECO:0000313" key="2">
    <source>
        <dbReference type="EMBL" id="SIR63576.1"/>
    </source>
</evidence>
<sequence length="164" mass="16411">MTTAFTTRAFTTTSTTAPDRGVAPALLDADPDDTGWRQVVAALAATGALGAALWVFVLQLSHHALGLTAAAAHGHQVVAVVTAAGLLALTLFAATNRDRAAGATAALLAALVGLDAAVALWQAGLSSSAPTVTTCLFGPALVALIWTSSAMRSAARHRAVSARG</sequence>
<protein>
    <submittedName>
        <fullName evidence="2">Uncharacterized protein</fullName>
    </submittedName>
</protein>
<dbReference type="AlphaFoldDB" id="A0A1N7CIX9"/>